<feature type="transmembrane region" description="Helical" evidence="8">
    <location>
        <begin position="7"/>
        <end position="39"/>
    </location>
</feature>
<comment type="subcellular location">
    <subcellularLocation>
        <location evidence="1 8">Cell membrane</location>
        <topology evidence="1 8">Multi-pass membrane protein</topology>
    </subcellularLocation>
</comment>
<keyword evidence="10" id="KW-1185">Reference proteome</keyword>
<feature type="transmembrane region" description="Helical" evidence="8">
    <location>
        <begin position="73"/>
        <end position="92"/>
    </location>
</feature>
<keyword evidence="7 8" id="KW-0472">Membrane</keyword>
<feature type="transmembrane region" description="Helical" evidence="8">
    <location>
        <begin position="137"/>
        <end position="164"/>
    </location>
</feature>
<accession>A0A2N3I408</accession>
<dbReference type="PANTHER" id="PTHR30269:SF0">
    <property type="entry name" value="MEMBRANE TRANSPORTER PROTEIN YFCA-RELATED"/>
    <property type="match status" value="1"/>
</dbReference>
<dbReference type="PANTHER" id="PTHR30269">
    <property type="entry name" value="TRANSMEMBRANE PROTEIN YFCA"/>
    <property type="match status" value="1"/>
</dbReference>
<evidence type="ECO:0000256" key="3">
    <source>
        <dbReference type="ARBA" id="ARBA00022448"/>
    </source>
</evidence>
<comment type="similarity">
    <text evidence="2 8">Belongs to the 4-toluene sulfonate uptake permease (TSUP) (TC 2.A.102) family.</text>
</comment>
<dbReference type="OrthoDB" id="554695at2"/>
<feature type="transmembrane region" description="Helical" evidence="8">
    <location>
        <begin position="230"/>
        <end position="249"/>
    </location>
</feature>
<keyword evidence="3" id="KW-0813">Transport</keyword>
<evidence type="ECO:0000256" key="4">
    <source>
        <dbReference type="ARBA" id="ARBA00022475"/>
    </source>
</evidence>
<keyword evidence="4 8" id="KW-1003">Cell membrane</keyword>
<evidence type="ECO:0000256" key="7">
    <source>
        <dbReference type="ARBA" id="ARBA00023136"/>
    </source>
</evidence>
<evidence type="ECO:0000256" key="5">
    <source>
        <dbReference type="ARBA" id="ARBA00022692"/>
    </source>
</evidence>
<dbReference type="GO" id="GO:0005886">
    <property type="term" value="C:plasma membrane"/>
    <property type="evidence" value="ECO:0007669"/>
    <property type="project" value="UniProtKB-SubCell"/>
</dbReference>
<organism evidence="9 10">
    <name type="scientific">Labilibaculum filiforme</name>
    <dbReference type="NCBI Taxonomy" id="1940526"/>
    <lineage>
        <taxon>Bacteria</taxon>
        <taxon>Pseudomonadati</taxon>
        <taxon>Bacteroidota</taxon>
        <taxon>Bacteroidia</taxon>
        <taxon>Marinilabiliales</taxon>
        <taxon>Marinifilaceae</taxon>
        <taxon>Labilibaculum</taxon>
    </lineage>
</organism>
<evidence type="ECO:0000256" key="6">
    <source>
        <dbReference type="ARBA" id="ARBA00022989"/>
    </source>
</evidence>
<evidence type="ECO:0000256" key="1">
    <source>
        <dbReference type="ARBA" id="ARBA00004651"/>
    </source>
</evidence>
<dbReference type="InterPro" id="IPR052017">
    <property type="entry name" value="TSUP"/>
</dbReference>
<sequence length="250" mass="26928">MEILESLFIVVAGVVAGFLNVVAGGGSLITLPLLIFLGLPPTIANGTNRIAILAQNSFAIAKFNQKGVSSYPYSIYLGISALIGSTLGALLVVDLDEVLFKRILSVVMVVVAILILFNSKASGLEKAEKMEFKNQFWGVVSFFFIGIYGGFLHAGIGFIIILALTKINGFSLVKTNSIKVTVAFVYTIAAVGVFIYKDAINWQYALVLSVGNAFGGYLGSVFSVKRGDKWIKAILLVTIVVLAIKLWFFQ</sequence>
<dbReference type="AlphaFoldDB" id="A0A2N3I408"/>
<dbReference type="Pfam" id="PF01925">
    <property type="entry name" value="TauE"/>
    <property type="match status" value="1"/>
</dbReference>
<evidence type="ECO:0000256" key="2">
    <source>
        <dbReference type="ARBA" id="ARBA00009142"/>
    </source>
</evidence>
<keyword evidence="6 8" id="KW-1133">Transmembrane helix</keyword>
<gene>
    <name evidence="9" type="ORF">BZG02_04190</name>
</gene>
<evidence type="ECO:0000313" key="10">
    <source>
        <dbReference type="Proteomes" id="UP000233535"/>
    </source>
</evidence>
<dbReference type="Proteomes" id="UP000233535">
    <property type="component" value="Unassembled WGS sequence"/>
</dbReference>
<dbReference type="InterPro" id="IPR002781">
    <property type="entry name" value="TM_pro_TauE-like"/>
</dbReference>
<proteinExistence type="inferred from homology"/>
<reference evidence="9 10" key="1">
    <citation type="journal article" date="2017" name="Front. Microbiol.">
        <title>Labilibaculum manganireducens gen. nov., sp. nov. and Labilibaculum filiforme sp. nov., Novel Bacteroidetes Isolated from Subsurface Sediments of the Baltic Sea.</title>
        <authorList>
            <person name="Vandieken V."/>
            <person name="Marshall I.P."/>
            <person name="Niemann H."/>
            <person name="Engelen B."/>
            <person name="Cypionka H."/>
        </authorList>
    </citation>
    <scope>NUCLEOTIDE SEQUENCE [LARGE SCALE GENOMIC DNA]</scope>
    <source>
        <strain evidence="9 10">59.16B</strain>
    </source>
</reference>
<comment type="caution">
    <text evidence="9">The sequence shown here is derived from an EMBL/GenBank/DDBJ whole genome shotgun (WGS) entry which is preliminary data.</text>
</comment>
<name>A0A2N3I408_9BACT</name>
<feature type="transmembrane region" description="Helical" evidence="8">
    <location>
        <begin position="99"/>
        <end position="117"/>
    </location>
</feature>
<dbReference type="RefSeq" id="WP_101260149.1">
    <property type="nucleotide sequence ID" value="NZ_MVDD01000002.1"/>
</dbReference>
<feature type="transmembrane region" description="Helical" evidence="8">
    <location>
        <begin position="176"/>
        <end position="196"/>
    </location>
</feature>
<dbReference type="EMBL" id="MVDD01000002">
    <property type="protein sequence ID" value="PKQ65039.1"/>
    <property type="molecule type" value="Genomic_DNA"/>
</dbReference>
<keyword evidence="5 8" id="KW-0812">Transmembrane</keyword>
<feature type="transmembrane region" description="Helical" evidence="8">
    <location>
        <begin position="202"/>
        <end position="223"/>
    </location>
</feature>
<evidence type="ECO:0000256" key="8">
    <source>
        <dbReference type="RuleBase" id="RU363041"/>
    </source>
</evidence>
<protein>
    <recommendedName>
        <fullName evidence="8">Probable membrane transporter protein</fullName>
    </recommendedName>
</protein>
<evidence type="ECO:0000313" key="9">
    <source>
        <dbReference type="EMBL" id="PKQ65039.1"/>
    </source>
</evidence>